<feature type="compositionally biased region" description="Basic and acidic residues" evidence="1">
    <location>
        <begin position="286"/>
        <end position="309"/>
    </location>
</feature>
<dbReference type="InterPro" id="IPR002059">
    <property type="entry name" value="CSP_DNA-bd"/>
</dbReference>
<dbReference type="FunFam" id="2.40.50.140:FF:000274">
    <property type="entry name" value="Mitochondrial RNA binding protein"/>
    <property type="match status" value="1"/>
</dbReference>
<evidence type="ECO:0000259" key="2">
    <source>
        <dbReference type="PROSITE" id="PS51857"/>
    </source>
</evidence>
<dbReference type="AlphaFoldDB" id="A0A8S1EFB5"/>
<dbReference type="InterPro" id="IPR011129">
    <property type="entry name" value="CSD"/>
</dbReference>
<dbReference type="Pfam" id="PF00313">
    <property type="entry name" value="CSD"/>
    <property type="match status" value="1"/>
</dbReference>
<dbReference type="CDD" id="cd04458">
    <property type="entry name" value="CSP_CDS"/>
    <property type="match status" value="1"/>
</dbReference>
<gene>
    <name evidence="3" type="ORF">CBOVIS_LOCUS4995</name>
</gene>
<feature type="compositionally biased region" description="Basic residues" evidence="1">
    <location>
        <begin position="40"/>
        <end position="59"/>
    </location>
</feature>
<feature type="compositionally biased region" description="Basic residues" evidence="1">
    <location>
        <begin position="215"/>
        <end position="224"/>
    </location>
</feature>
<evidence type="ECO:0000313" key="4">
    <source>
        <dbReference type="Proteomes" id="UP000494206"/>
    </source>
</evidence>
<dbReference type="SMART" id="SM00357">
    <property type="entry name" value="CSP"/>
    <property type="match status" value="1"/>
</dbReference>
<dbReference type="InterPro" id="IPR012340">
    <property type="entry name" value="NA-bd_OB-fold"/>
</dbReference>
<feature type="region of interest" description="Disordered" evidence="1">
    <location>
        <begin position="185"/>
        <end position="309"/>
    </location>
</feature>
<name>A0A8S1EFB5_9PELO</name>
<dbReference type="OrthoDB" id="203339at2759"/>
<keyword evidence="4" id="KW-1185">Reference proteome</keyword>
<reference evidence="3 4" key="1">
    <citation type="submission" date="2020-04" db="EMBL/GenBank/DDBJ databases">
        <authorList>
            <person name="Laetsch R D."/>
            <person name="Stevens L."/>
            <person name="Kumar S."/>
            <person name="Blaxter L. M."/>
        </authorList>
    </citation>
    <scope>NUCLEOTIDE SEQUENCE [LARGE SCALE GENOMIC DNA]</scope>
</reference>
<accession>A0A8S1EFB5</accession>
<evidence type="ECO:0000256" key="1">
    <source>
        <dbReference type="SAM" id="MobiDB-lite"/>
    </source>
</evidence>
<organism evidence="3 4">
    <name type="scientific">Caenorhabditis bovis</name>
    <dbReference type="NCBI Taxonomy" id="2654633"/>
    <lineage>
        <taxon>Eukaryota</taxon>
        <taxon>Metazoa</taxon>
        <taxon>Ecdysozoa</taxon>
        <taxon>Nematoda</taxon>
        <taxon>Chromadorea</taxon>
        <taxon>Rhabditida</taxon>
        <taxon>Rhabditina</taxon>
        <taxon>Rhabditomorpha</taxon>
        <taxon>Rhabditoidea</taxon>
        <taxon>Rhabditidae</taxon>
        <taxon>Peloderinae</taxon>
        <taxon>Caenorhabditis</taxon>
    </lineage>
</organism>
<feature type="region of interest" description="Disordered" evidence="1">
    <location>
        <begin position="1"/>
        <end position="65"/>
    </location>
</feature>
<dbReference type="GO" id="GO:0003676">
    <property type="term" value="F:nucleic acid binding"/>
    <property type="evidence" value="ECO:0007669"/>
    <property type="project" value="InterPro"/>
</dbReference>
<dbReference type="Proteomes" id="UP000494206">
    <property type="component" value="Unassembled WGS sequence"/>
</dbReference>
<proteinExistence type="predicted"/>
<dbReference type="EMBL" id="CADEPM010000003">
    <property type="protein sequence ID" value="CAB3402371.1"/>
    <property type="molecule type" value="Genomic_DNA"/>
</dbReference>
<comment type="caution">
    <text evidence="3">The sequence shown here is derived from an EMBL/GenBank/DDBJ whole genome shotgun (WGS) entry which is preliminary data.</text>
</comment>
<evidence type="ECO:0000313" key="3">
    <source>
        <dbReference type="EMBL" id="CAB3402371.1"/>
    </source>
</evidence>
<feature type="compositionally biased region" description="Polar residues" evidence="1">
    <location>
        <begin position="1"/>
        <end position="11"/>
    </location>
</feature>
<protein>
    <recommendedName>
        <fullName evidence="2">CSD domain-containing protein</fullName>
    </recommendedName>
</protein>
<feature type="domain" description="CSD" evidence="2">
    <location>
        <begin position="89"/>
        <end position="162"/>
    </location>
</feature>
<dbReference type="PROSITE" id="PS51857">
    <property type="entry name" value="CSD_2"/>
    <property type="match status" value="1"/>
</dbReference>
<feature type="compositionally biased region" description="Basic residues" evidence="1">
    <location>
        <begin position="261"/>
        <end position="274"/>
    </location>
</feature>
<feature type="compositionally biased region" description="Polar residues" evidence="1">
    <location>
        <begin position="190"/>
        <end position="199"/>
    </location>
</feature>
<dbReference type="PANTHER" id="PTHR11544">
    <property type="entry name" value="COLD SHOCK DOMAIN CONTAINING PROTEINS"/>
    <property type="match status" value="1"/>
</dbReference>
<dbReference type="InterPro" id="IPR050181">
    <property type="entry name" value="Cold_shock_domain"/>
</dbReference>
<dbReference type="SUPFAM" id="SSF50249">
    <property type="entry name" value="Nucleic acid-binding proteins"/>
    <property type="match status" value="1"/>
</dbReference>
<feature type="compositionally biased region" description="Basic and acidic residues" evidence="1">
    <location>
        <begin position="12"/>
        <end position="25"/>
    </location>
</feature>
<sequence length="309" mass="35154">MSAKNDSNTVETPKDQVGEVTDKLEQLNVDNTNEANEKRSTRRAFRGRGGFRGRGRGGRGRQFAPRIPYEEQLKKIEEEQKSKKLVESGVKGYVKWFSVRGRYGFLARDGEEKEGEDVFVHQTAIVKSNTIKIYLRTLDEKEPVVFDIVEGRKGLEAANVSGPNGENVKGSRFARQLFSRFRFAHRTRQNSRPQQVQEGEQQDKSQQENGEGETRKRRPRRARGKLAPNAQKDENGVEQNEEVQKEEKGNGDAADNSVKKADRRTKNRKKSRNGKKGDASEGQQQDQKEKPSEQEQKPPAQQEKETVKA</sequence>
<dbReference type="Gene3D" id="2.40.50.140">
    <property type="entry name" value="Nucleic acid-binding proteins"/>
    <property type="match status" value="1"/>
</dbReference>